<feature type="compositionally biased region" description="Polar residues" evidence="12">
    <location>
        <begin position="1732"/>
        <end position="1748"/>
    </location>
</feature>
<dbReference type="PANTHER" id="PTHR45872:SF2">
    <property type="entry name" value="RHO GUANINE NUCLEOTIDE EXCHANGE FACTOR 2, ISOFORM D"/>
    <property type="match status" value="1"/>
</dbReference>
<dbReference type="SMART" id="SM00109">
    <property type="entry name" value="C1"/>
    <property type="match status" value="1"/>
</dbReference>
<dbReference type="InterPro" id="IPR041020">
    <property type="entry name" value="PH_16"/>
</dbReference>
<evidence type="ECO:0000256" key="9">
    <source>
        <dbReference type="ARBA" id="ARBA00023054"/>
    </source>
</evidence>
<evidence type="ECO:0000256" key="6">
    <source>
        <dbReference type="ARBA" id="ARBA00022658"/>
    </source>
</evidence>
<dbReference type="FunFam" id="2.30.42.10:FF:000033">
    <property type="entry name" value="Rho guanine nucleotide exchange factor (GEF) 11"/>
    <property type="match status" value="1"/>
</dbReference>
<dbReference type="Pfam" id="PF00621">
    <property type="entry name" value="RhoGEF"/>
    <property type="match status" value="1"/>
</dbReference>
<dbReference type="InterPro" id="IPR036034">
    <property type="entry name" value="PDZ_sf"/>
</dbReference>
<evidence type="ECO:0000256" key="2">
    <source>
        <dbReference type="ARBA" id="ARBA00004496"/>
    </source>
</evidence>
<dbReference type="EMBL" id="JAZGQO010000011">
    <property type="protein sequence ID" value="KAK6174012.1"/>
    <property type="molecule type" value="Genomic_DNA"/>
</dbReference>
<keyword evidence="3" id="KW-0343">GTPase activation</keyword>
<comment type="caution">
    <text evidence="18">The sequence shown here is derived from an EMBL/GenBank/DDBJ whole genome shotgun (WGS) entry which is preliminary data.</text>
</comment>
<evidence type="ECO:0000256" key="12">
    <source>
        <dbReference type="SAM" id="MobiDB-lite"/>
    </source>
</evidence>
<feature type="region of interest" description="Disordered" evidence="12">
    <location>
        <begin position="18"/>
        <end position="63"/>
    </location>
</feature>
<dbReference type="InterPro" id="IPR011993">
    <property type="entry name" value="PH-like_dom_sf"/>
</dbReference>
<dbReference type="Gene3D" id="3.30.60.20">
    <property type="match status" value="1"/>
</dbReference>
<dbReference type="SUPFAM" id="SSF48065">
    <property type="entry name" value="DBL homology domain (DH-domain)"/>
    <property type="match status" value="1"/>
</dbReference>
<dbReference type="InterPro" id="IPR001849">
    <property type="entry name" value="PH_domain"/>
</dbReference>
<keyword evidence="5" id="KW-0597">Phosphoprotein</keyword>
<dbReference type="SUPFAM" id="SSF50156">
    <property type="entry name" value="PDZ domain-like"/>
    <property type="match status" value="1"/>
</dbReference>
<dbReference type="SMART" id="SM00325">
    <property type="entry name" value="RhoGEF"/>
    <property type="match status" value="1"/>
</dbReference>
<keyword evidence="6" id="KW-0344">Guanine-nucleotide releasing factor</keyword>
<feature type="compositionally biased region" description="Polar residues" evidence="12">
    <location>
        <begin position="264"/>
        <end position="273"/>
    </location>
</feature>
<dbReference type="PANTHER" id="PTHR45872">
    <property type="entry name" value="RHO GUANINE NUCLEOTIDE EXCHANGE FACTOR 2, ISOFORM D"/>
    <property type="match status" value="1"/>
</dbReference>
<keyword evidence="7" id="KW-0479">Metal-binding</keyword>
<feature type="compositionally biased region" description="Polar residues" evidence="12">
    <location>
        <begin position="1832"/>
        <end position="1843"/>
    </location>
</feature>
<dbReference type="PROSITE" id="PS00479">
    <property type="entry name" value="ZF_DAG_PE_1"/>
    <property type="match status" value="1"/>
</dbReference>
<sequence length="1843" mass="204654">MKKWRSMDVFGSMENLFHHSPSDGHKKGGIRSRLSSLSAKDDSAITKRDGNESPTGDTVGGGATTDQLIQRCVIVQRDDKGYGLTVSGDNPVFVQSVKSEGAAARCGVQEGDKILKVNGTLVTNKNHIDVVKLIKSGPLVALTLLGKPPPNSFDKSATIITPQGVATSTGSLVTAPQPVDPEKDRELWQQKVHTTRAMFDQAREDHEKLQRNYIKNPTEKIRSQLLEKERTVKKLEEQLKTITGSTDLSPSQSSSISDSEKSPMDQNSNTSWRRTAVRHSKQASVPVSLYSSVSNDIDTRMTSVSRSKSDVTSRRQSSFTSHITGLSGFSLGPNSRSQTSSLPSSSVPPISDAGSMSDSPPTSPSISPTPSHPSNRRDIDDSSSSSKVDSGTEDSTGLTPYQIKDIITIDDEDINSEEEILDGKLLGQGPISPYLNKLQKSEAGEAGPFSDITTLEKKPAHLGIFLHYLISNSDPSPVFFYIISDMYSNAQGSTKDMRKWAYEIYSTFLAPNAMLSAGLGDSVINSIDSALKTSGNSGKTTSEKELRYVFDNARQTVTSVIQDLLADFRRQKDLGLGSIYGCHELMDDMDRNAEMKMLEKYVIPHMNRLTEDKAKSDRDQAMGWALASFLRQVITSKSQHSNSLERVQSFVMKDKRSLKFPITKSKTKTIKGHQFNLQHYYMVTFCQHCGSLIWGVGYQGYQCSGCDQNFHRQCIEDIQEVCTKNKKGMKRPSGLIPVIPSIRKPSNPNALAGTSFTPVNEALAAAAAAEGREIVTQPVKKDEDVDISGLPAGHSVKSIINRYEKPSPEQPASDEEEYEDSKDKKKKEVGRSESMKGRGDKKDRDSKRRTKSDVDVDDNTIKALNQSGSSSTSSLGVDNNTDDDIMEEVRFGEQNDSDFEVETDLPSLKQVIGEDVHRKLKPKERKRQEVLNELFHTEKMHVRNLKILDTLFFRPMVGEPATKDLAKKLLPNIHQMIRLHSSLNNGLKNLRKQNPVIGDVGEIFLKRFDGEEGEMFQKACATFCRGQSNALEALKKHQRKEQRFSSFLNDAESNPLCRRLQLKDLVPTQFQRLTKYPLLIENLLKYSSTNSDEYKNLQKAQQKSRDILAFVNQSVKDHENELRLQELQKRIEKKIPQDTQEKRRQLAEDMKNLDLSEHKLVYEGELTWRLRPNRLIDMHVVLLEDILVLLQKQDDKLVLKCQSTNVHTTSDLNNPGRDAGKGYTHSPILKLQNVLSRNVATDKKAFFVINTSEAGPQIYELIAATQDSRKKWHNHINTMSDACKFKKTKLNVPMTGPAITPQPQEITEIRDRIKVRSPSNLSRAHTNTQETVPQRESSVIGETAEVVSEPELVQPGEVVKSGLIVAQSKPVLTPLEQLKKNDDAIMELLNEKEKIVSSLTHIQITHQDGFGTLAEPSYNEDQDTKFLLAAAFQQMENFNRLMNAGCQTLVSQTQDSTHSNTIKSGGLNVPIPMSQLKDMAAKMNSILTNLLSAVGTNEEEKDRLREELKAAQDQLNVLREIQRSAMEAEHSSQSRPASMVSVASSVSEQEETTEEQLTEGEEEDTAQESDHEMVVMETAAQLNSEPHVLDLESHPLECATETNEHDPQIQELIREAENIVIGEDNSIIAIGEDNSISNKIEEDVETDNFPQLNSATISHVEPVTDHVIEDDHMTDHVTNHVIKTDPVGEADQVSISDLVSTSDNSSDNIINQSECLMDMSSHSNADDEHDNINNNAEPQDNSSISSEPHQVHAATDSYEGANFSDSDSTVTPVPFCSELESDMDPMAKSDATLVGSVNSILSDSEITQDASNACDSTSDSQRTNEKSDESTKVQSDQSDGIEI</sequence>
<feature type="region of interest" description="Disordered" evidence="12">
    <location>
        <begin position="1525"/>
        <end position="1570"/>
    </location>
</feature>
<dbReference type="SMART" id="SM00228">
    <property type="entry name" value="PDZ"/>
    <property type="match status" value="1"/>
</dbReference>
<feature type="domain" description="RGS" evidence="17">
    <location>
        <begin position="451"/>
        <end position="563"/>
    </location>
</feature>
<dbReference type="CDD" id="cd00160">
    <property type="entry name" value="RhoGEF"/>
    <property type="match status" value="1"/>
</dbReference>
<feature type="compositionally biased region" description="Polar residues" evidence="12">
    <location>
        <begin position="314"/>
        <end position="324"/>
    </location>
</feature>
<evidence type="ECO:0000256" key="5">
    <source>
        <dbReference type="ARBA" id="ARBA00022553"/>
    </source>
</evidence>
<dbReference type="GO" id="GO:0005085">
    <property type="term" value="F:guanyl-nucleotide exchange factor activity"/>
    <property type="evidence" value="ECO:0007669"/>
    <property type="project" value="UniProtKB-KW"/>
</dbReference>
<evidence type="ECO:0000256" key="11">
    <source>
        <dbReference type="SAM" id="Coils"/>
    </source>
</evidence>
<evidence type="ECO:0000259" key="14">
    <source>
        <dbReference type="PROSITE" id="PS50010"/>
    </source>
</evidence>
<evidence type="ECO:0000256" key="3">
    <source>
        <dbReference type="ARBA" id="ARBA00022468"/>
    </source>
</evidence>
<evidence type="ECO:0000256" key="7">
    <source>
        <dbReference type="ARBA" id="ARBA00022723"/>
    </source>
</evidence>
<feature type="region of interest" description="Disordered" evidence="12">
    <location>
        <begin position="1720"/>
        <end position="1752"/>
    </location>
</feature>
<feature type="compositionally biased region" description="Low complexity" evidence="12">
    <location>
        <begin position="382"/>
        <end position="395"/>
    </location>
</feature>
<dbReference type="PROSITE" id="PS50003">
    <property type="entry name" value="PH_DOMAIN"/>
    <property type="match status" value="1"/>
</dbReference>
<dbReference type="InterPro" id="IPR016137">
    <property type="entry name" value="RGS"/>
</dbReference>
<feature type="region of interest" description="Disordered" evidence="12">
    <location>
        <begin position="1805"/>
        <end position="1843"/>
    </location>
</feature>
<dbReference type="Gene3D" id="1.20.900.10">
    <property type="entry name" value="Dbl homology (DH) domain"/>
    <property type="match status" value="1"/>
</dbReference>
<feature type="coiled-coil region" evidence="11">
    <location>
        <begin position="1487"/>
        <end position="1521"/>
    </location>
</feature>
<proteinExistence type="predicted"/>
<dbReference type="InterPro" id="IPR002219">
    <property type="entry name" value="PKC_DAG/PE"/>
</dbReference>
<feature type="domain" description="PDZ" evidence="16">
    <location>
        <begin position="72"/>
        <end position="136"/>
    </location>
</feature>
<dbReference type="Pfam" id="PF17838">
    <property type="entry name" value="PH_16"/>
    <property type="match status" value="1"/>
</dbReference>
<evidence type="ECO:0000259" key="17">
    <source>
        <dbReference type="PROSITE" id="PS50132"/>
    </source>
</evidence>
<name>A0AAN8P9K9_PATCE</name>
<dbReference type="GO" id="GO:0007186">
    <property type="term" value="P:G protein-coupled receptor signaling pathway"/>
    <property type="evidence" value="ECO:0007669"/>
    <property type="project" value="TreeGrafter"/>
</dbReference>
<accession>A0AAN8P9K9</accession>
<dbReference type="PROSITE" id="PS50081">
    <property type="entry name" value="ZF_DAG_PE_2"/>
    <property type="match status" value="1"/>
</dbReference>
<feature type="compositionally biased region" description="Basic and acidic residues" evidence="12">
    <location>
        <begin position="1822"/>
        <end position="1831"/>
    </location>
</feature>
<feature type="region of interest" description="Disordered" evidence="12">
    <location>
        <begin position="798"/>
        <end position="881"/>
    </location>
</feature>
<dbReference type="PROSITE" id="PS50010">
    <property type="entry name" value="DH_2"/>
    <property type="match status" value="1"/>
</dbReference>
<comment type="subcellular location">
    <subcellularLocation>
        <location evidence="2">Cytoplasm</location>
    </subcellularLocation>
    <subcellularLocation>
        <location evidence="1">Membrane</location>
    </subcellularLocation>
</comment>
<dbReference type="Proteomes" id="UP001347796">
    <property type="component" value="Unassembled WGS sequence"/>
</dbReference>
<keyword evidence="8" id="KW-0862">Zinc</keyword>
<dbReference type="InterPro" id="IPR046349">
    <property type="entry name" value="C1-like_sf"/>
</dbReference>
<feature type="region of interest" description="Disordered" evidence="12">
    <location>
        <begin position="300"/>
        <end position="399"/>
    </location>
</feature>
<dbReference type="InterPro" id="IPR036305">
    <property type="entry name" value="RGS_sf"/>
</dbReference>
<evidence type="ECO:0000259" key="15">
    <source>
        <dbReference type="PROSITE" id="PS50081"/>
    </source>
</evidence>
<dbReference type="Pfam" id="PF00595">
    <property type="entry name" value="PDZ"/>
    <property type="match status" value="1"/>
</dbReference>
<feature type="compositionally biased region" description="Low complexity" evidence="12">
    <location>
        <begin position="333"/>
        <end position="373"/>
    </location>
</feature>
<dbReference type="Gene3D" id="2.30.29.30">
    <property type="entry name" value="Pleckstrin-homology domain (PH domain)/Phosphotyrosine-binding domain (PTB)"/>
    <property type="match status" value="1"/>
</dbReference>
<dbReference type="GO" id="GO:0001664">
    <property type="term" value="F:G protein-coupled receptor binding"/>
    <property type="evidence" value="ECO:0007669"/>
    <property type="project" value="TreeGrafter"/>
</dbReference>
<feature type="domain" description="PH" evidence="13">
    <location>
        <begin position="1159"/>
        <end position="1281"/>
    </location>
</feature>
<dbReference type="InterPro" id="IPR044926">
    <property type="entry name" value="RGS_subdomain_2"/>
</dbReference>
<dbReference type="Gene3D" id="2.30.42.10">
    <property type="match status" value="1"/>
</dbReference>
<feature type="compositionally biased region" description="Polar residues" evidence="12">
    <location>
        <begin position="1805"/>
        <end position="1821"/>
    </location>
</feature>
<dbReference type="InterPro" id="IPR001478">
    <property type="entry name" value="PDZ"/>
</dbReference>
<keyword evidence="10" id="KW-0472">Membrane</keyword>
<dbReference type="GO" id="GO:0046872">
    <property type="term" value="F:metal ion binding"/>
    <property type="evidence" value="ECO:0007669"/>
    <property type="project" value="UniProtKB-KW"/>
</dbReference>
<evidence type="ECO:0000256" key="10">
    <source>
        <dbReference type="ARBA" id="ARBA00023136"/>
    </source>
</evidence>
<dbReference type="CDD" id="cd20832">
    <property type="entry name" value="C1_ARHGEF-like"/>
    <property type="match status" value="1"/>
</dbReference>
<feature type="compositionally biased region" description="Low complexity" evidence="12">
    <location>
        <begin position="1537"/>
        <end position="1547"/>
    </location>
</feature>
<dbReference type="GO" id="GO:0016020">
    <property type="term" value="C:membrane"/>
    <property type="evidence" value="ECO:0007669"/>
    <property type="project" value="UniProtKB-SubCell"/>
</dbReference>
<feature type="region of interest" description="Disordered" evidence="12">
    <location>
        <begin position="1759"/>
        <end position="1778"/>
    </location>
</feature>
<dbReference type="SUPFAM" id="SSF57889">
    <property type="entry name" value="Cysteine-rich domain"/>
    <property type="match status" value="1"/>
</dbReference>
<evidence type="ECO:0000256" key="8">
    <source>
        <dbReference type="ARBA" id="ARBA00022833"/>
    </source>
</evidence>
<feature type="region of interest" description="Disordered" evidence="12">
    <location>
        <begin position="241"/>
        <end position="285"/>
    </location>
</feature>
<dbReference type="GO" id="GO:0005096">
    <property type="term" value="F:GTPase activator activity"/>
    <property type="evidence" value="ECO:0007669"/>
    <property type="project" value="UniProtKB-KW"/>
</dbReference>
<evidence type="ECO:0000259" key="16">
    <source>
        <dbReference type="PROSITE" id="PS50106"/>
    </source>
</evidence>
<dbReference type="SMART" id="SM00233">
    <property type="entry name" value="PH"/>
    <property type="match status" value="1"/>
</dbReference>
<dbReference type="SUPFAM" id="SSF48097">
    <property type="entry name" value="Regulator of G-protein signaling, RGS"/>
    <property type="match status" value="1"/>
</dbReference>
<evidence type="ECO:0000259" key="13">
    <source>
        <dbReference type="PROSITE" id="PS50003"/>
    </source>
</evidence>
<reference evidence="18 19" key="1">
    <citation type="submission" date="2024-01" db="EMBL/GenBank/DDBJ databases">
        <title>The genome of the rayed Mediterranean limpet Patella caerulea (Linnaeus, 1758).</title>
        <authorList>
            <person name="Anh-Thu Weber A."/>
            <person name="Halstead-Nussloch G."/>
        </authorList>
    </citation>
    <scope>NUCLEOTIDE SEQUENCE [LARGE SCALE GENOMIC DNA]</scope>
    <source>
        <strain evidence="18">AATW-2023a</strain>
        <tissue evidence="18">Whole specimen</tissue>
    </source>
</reference>
<dbReference type="CDD" id="cd23069">
    <property type="entry name" value="PDZ_ARHGEF11-12-like"/>
    <property type="match status" value="1"/>
</dbReference>
<feature type="compositionally biased region" description="Basic and acidic residues" evidence="12">
    <location>
        <begin position="829"/>
        <end position="854"/>
    </location>
</feature>
<keyword evidence="4" id="KW-0963">Cytoplasm</keyword>
<feature type="domain" description="Phorbol-ester/DAG-type" evidence="15">
    <location>
        <begin position="672"/>
        <end position="722"/>
    </location>
</feature>
<feature type="compositionally biased region" description="Polar residues" evidence="12">
    <location>
        <begin position="1319"/>
        <end position="1337"/>
    </location>
</feature>
<dbReference type="PROSITE" id="PS50106">
    <property type="entry name" value="PDZ"/>
    <property type="match status" value="1"/>
</dbReference>
<dbReference type="InterPro" id="IPR015212">
    <property type="entry name" value="RGS-like_dom"/>
</dbReference>
<evidence type="ECO:0000313" key="19">
    <source>
        <dbReference type="Proteomes" id="UP001347796"/>
    </source>
</evidence>
<evidence type="ECO:0000313" key="18">
    <source>
        <dbReference type="EMBL" id="KAK6174012.1"/>
    </source>
</evidence>
<feature type="compositionally biased region" description="Acidic residues" evidence="12">
    <location>
        <begin position="1548"/>
        <end position="1567"/>
    </location>
</feature>
<dbReference type="InterPro" id="IPR000219">
    <property type="entry name" value="DH_dom"/>
</dbReference>
<feature type="region of interest" description="Disordered" evidence="12">
    <location>
        <begin position="1319"/>
        <end position="1340"/>
    </location>
</feature>
<dbReference type="Gene3D" id="1.10.167.10">
    <property type="entry name" value="Regulator of G-protein Signalling 4, domain 2"/>
    <property type="match status" value="1"/>
</dbReference>
<feature type="compositionally biased region" description="Basic and acidic residues" evidence="12">
    <location>
        <begin position="39"/>
        <end position="51"/>
    </location>
</feature>
<feature type="compositionally biased region" description="Low complexity" evidence="12">
    <location>
        <begin position="245"/>
        <end position="257"/>
    </location>
</feature>
<dbReference type="PROSITE" id="PS50132">
    <property type="entry name" value="RGS"/>
    <property type="match status" value="1"/>
</dbReference>
<evidence type="ECO:0000256" key="4">
    <source>
        <dbReference type="ARBA" id="ARBA00022490"/>
    </source>
</evidence>
<protein>
    <submittedName>
        <fullName evidence="18">Uncharacterized protein</fullName>
    </submittedName>
</protein>
<dbReference type="GO" id="GO:0005737">
    <property type="term" value="C:cytoplasm"/>
    <property type="evidence" value="ECO:0007669"/>
    <property type="project" value="UniProtKB-SubCell"/>
</dbReference>
<dbReference type="Pfam" id="PF00130">
    <property type="entry name" value="C1_1"/>
    <property type="match status" value="1"/>
</dbReference>
<evidence type="ECO:0000256" key="1">
    <source>
        <dbReference type="ARBA" id="ARBA00004370"/>
    </source>
</evidence>
<gene>
    <name evidence="18" type="ORF">SNE40_017364</name>
</gene>
<feature type="domain" description="DH" evidence="14">
    <location>
        <begin position="926"/>
        <end position="1114"/>
    </location>
</feature>
<keyword evidence="9 11" id="KW-0175">Coiled coil</keyword>
<dbReference type="InterPro" id="IPR035899">
    <property type="entry name" value="DBL_dom_sf"/>
</dbReference>
<dbReference type="SUPFAM" id="SSF50729">
    <property type="entry name" value="PH domain-like"/>
    <property type="match status" value="1"/>
</dbReference>
<dbReference type="Pfam" id="PF09128">
    <property type="entry name" value="RGS-like"/>
    <property type="match status" value="1"/>
</dbReference>
<keyword evidence="19" id="KW-1185">Reference proteome</keyword>
<organism evidence="18 19">
    <name type="scientific">Patella caerulea</name>
    <name type="common">Rayed Mediterranean limpet</name>
    <dbReference type="NCBI Taxonomy" id="87958"/>
    <lineage>
        <taxon>Eukaryota</taxon>
        <taxon>Metazoa</taxon>
        <taxon>Spiralia</taxon>
        <taxon>Lophotrochozoa</taxon>
        <taxon>Mollusca</taxon>
        <taxon>Gastropoda</taxon>
        <taxon>Patellogastropoda</taxon>
        <taxon>Patelloidea</taxon>
        <taxon>Patellidae</taxon>
        <taxon>Patella</taxon>
    </lineage>
</organism>